<sequence>MVCAERRLLIASVNTLVPCIKIDLKSRQSPSFGQRICHVFIYKRWRLCVCVCILGDILRSSLLSSLWSEAAIAIDYSKGGGGNGGIHSLWWCVGEVKQQHRGQHVGTCMKPKEEPHFLVSGERMFHDFHTFDLKSSDSEGRGLVKRDCQTISVNNSQR</sequence>
<evidence type="ECO:0000313" key="1">
    <source>
        <dbReference type="EMBL" id="KAF0029398.1"/>
    </source>
</evidence>
<proteinExistence type="predicted"/>
<accession>A0A6A4SAV0</accession>
<comment type="caution">
    <text evidence="1">The sequence shown here is derived from an EMBL/GenBank/DDBJ whole genome shotgun (WGS) entry which is preliminary data.</text>
</comment>
<name>A0A6A4SAV0_SCOMX</name>
<dbReference type="EMBL" id="VEVO01000016">
    <property type="protein sequence ID" value="KAF0029398.1"/>
    <property type="molecule type" value="Genomic_DNA"/>
</dbReference>
<dbReference type="Proteomes" id="UP000438429">
    <property type="component" value="Unassembled WGS sequence"/>
</dbReference>
<reference evidence="1 2" key="1">
    <citation type="submission" date="2019-06" db="EMBL/GenBank/DDBJ databases">
        <title>Draft genomes of female and male turbot (Scophthalmus maximus).</title>
        <authorList>
            <person name="Xu H."/>
            <person name="Xu X.-W."/>
            <person name="Shao C."/>
            <person name="Chen S."/>
        </authorList>
    </citation>
    <scope>NUCLEOTIDE SEQUENCE [LARGE SCALE GENOMIC DNA]</scope>
    <source>
        <strain evidence="1">Ysfricsl-2016a</strain>
        <tissue evidence="1">Blood</tissue>
    </source>
</reference>
<evidence type="ECO:0000313" key="2">
    <source>
        <dbReference type="Proteomes" id="UP000438429"/>
    </source>
</evidence>
<gene>
    <name evidence="1" type="ORF">F2P81_018503</name>
</gene>
<dbReference type="AlphaFoldDB" id="A0A6A4SAV0"/>
<organism evidence="1 2">
    <name type="scientific">Scophthalmus maximus</name>
    <name type="common">Turbot</name>
    <name type="synonym">Psetta maxima</name>
    <dbReference type="NCBI Taxonomy" id="52904"/>
    <lineage>
        <taxon>Eukaryota</taxon>
        <taxon>Metazoa</taxon>
        <taxon>Chordata</taxon>
        <taxon>Craniata</taxon>
        <taxon>Vertebrata</taxon>
        <taxon>Euteleostomi</taxon>
        <taxon>Actinopterygii</taxon>
        <taxon>Neopterygii</taxon>
        <taxon>Teleostei</taxon>
        <taxon>Neoteleostei</taxon>
        <taxon>Acanthomorphata</taxon>
        <taxon>Carangaria</taxon>
        <taxon>Pleuronectiformes</taxon>
        <taxon>Pleuronectoidei</taxon>
        <taxon>Scophthalmidae</taxon>
        <taxon>Scophthalmus</taxon>
    </lineage>
</organism>
<protein>
    <submittedName>
        <fullName evidence="1">Uncharacterized protein</fullName>
    </submittedName>
</protein>